<protein>
    <submittedName>
        <fullName evidence="1">Uncharacterized protein</fullName>
    </submittedName>
</protein>
<sequence>MRKTRSVLAFCRRSDLELFVAINGDTAPAERDKARRNVLIDPRTGLTSHGEGAGAPDVAHRLRAESHAVRVERLTRSA</sequence>
<dbReference type="RefSeq" id="WP_191805952.1">
    <property type="nucleotide sequence ID" value="NZ_JACSQF010000028.1"/>
</dbReference>
<gene>
    <name evidence="1" type="ORF">H9641_18900</name>
</gene>
<name>A0ABR8U500_9CELL</name>
<evidence type="ECO:0000313" key="2">
    <source>
        <dbReference type="Proteomes" id="UP000655570"/>
    </source>
</evidence>
<organism evidence="1 2">
    <name type="scientific">Oerskovia merdavium</name>
    <dbReference type="NCBI Taxonomy" id="2762227"/>
    <lineage>
        <taxon>Bacteria</taxon>
        <taxon>Bacillati</taxon>
        <taxon>Actinomycetota</taxon>
        <taxon>Actinomycetes</taxon>
        <taxon>Micrococcales</taxon>
        <taxon>Cellulomonadaceae</taxon>
        <taxon>Oerskovia</taxon>
    </lineage>
</organism>
<evidence type="ECO:0000313" key="1">
    <source>
        <dbReference type="EMBL" id="MBD7982768.1"/>
    </source>
</evidence>
<keyword evidence="2" id="KW-1185">Reference proteome</keyword>
<dbReference type="EMBL" id="JACSQF010000028">
    <property type="protein sequence ID" value="MBD7982768.1"/>
    <property type="molecule type" value="Genomic_DNA"/>
</dbReference>
<proteinExistence type="predicted"/>
<dbReference type="Proteomes" id="UP000655570">
    <property type="component" value="Unassembled WGS sequence"/>
</dbReference>
<comment type="caution">
    <text evidence="1">The sequence shown here is derived from an EMBL/GenBank/DDBJ whole genome shotgun (WGS) entry which is preliminary data.</text>
</comment>
<reference evidence="1 2" key="1">
    <citation type="submission" date="2020-08" db="EMBL/GenBank/DDBJ databases">
        <title>A Genomic Blueprint of the Chicken Gut Microbiome.</title>
        <authorList>
            <person name="Gilroy R."/>
            <person name="Ravi A."/>
            <person name="Getino M."/>
            <person name="Pursley I."/>
            <person name="Horton D.L."/>
            <person name="Alikhan N.-F."/>
            <person name="Baker D."/>
            <person name="Gharbi K."/>
            <person name="Hall N."/>
            <person name="Watson M."/>
            <person name="Adriaenssens E.M."/>
            <person name="Foster-Nyarko E."/>
            <person name="Jarju S."/>
            <person name="Secka A."/>
            <person name="Antonio M."/>
            <person name="Oren A."/>
            <person name="Chaudhuri R."/>
            <person name="La Ragione R.M."/>
            <person name="Hildebrand F."/>
            <person name="Pallen M.J."/>
        </authorList>
    </citation>
    <scope>NUCLEOTIDE SEQUENCE [LARGE SCALE GENOMIC DNA]</scope>
    <source>
        <strain evidence="1 2">Sa2CUA9</strain>
    </source>
</reference>
<accession>A0ABR8U500</accession>